<evidence type="ECO:0000256" key="3">
    <source>
        <dbReference type="ARBA" id="ARBA00022630"/>
    </source>
</evidence>
<dbReference type="InterPro" id="IPR012349">
    <property type="entry name" value="Split_barrel_FMN-bd"/>
</dbReference>
<evidence type="ECO:0000256" key="7">
    <source>
        <dbReference type="ARBA" id="ARBA00047776"/>
    </source>
</evidence>
<dbReference type="EMBL" id="JAUSXK010000001">
    <property type="protein sequence ID" value="MDQ0643930.1"/>
    <property type="molecule type" value="Genomic_DNA"/>
</dbReference>
<dbReference type="Gene3D" id="3.40.50.720">
    <property type="entry name" value="NAD(P)-binding Rossmann-like Domain"/>
    <property type="match status" value="1"/>
</dbReference>
<evidence type="ECO:0000256" key="2">
    <source>
        <dbReference type="ARBA" id="ARBA00013223"/>
    </source>
</evidence>
<dbReference type="GO" id="GO:0004324">
    <property type="term" value="F:ferredoxin-NADP+ reductase activity"/>
    <property type="evidence" value="ECO:0007669"/>
    <property type="project" value="UniProtKB-EC"/>
</dbReference>
<reference evidence="9 10" key="1">
    <citation type="submission" date="2023-07" db="EMBL/GenBank/DDBJ databases">
        <title>Comparative genomics of wheat-associated soil bacteria to identify genetic determinants of phenazine resistance.</title>
        <authorList>
            <person name="Mouncey N."/>
        </authorList>
    </citation>
    <scope>NUCLEOTIDE SEQUENCE [LARGE SCALE GENOMIC DNA]</scope>
    <source>
        <strain evidence="9 10">W2I7</strain>
    </source>
</reference>
<evidence type="ECO:0000256" key="5">
    <source>
        <dbReference type="ARBA" id="ARBA00022857"/>
    </source>
</evidence>
<gene>
    <name evidence="9" type="ORF">QFZ46_002090</name>
</gene>
<proteinExistence type="predicted"/>
<dbReference type="InterPro" id="IPR055275">
    <property type="entry name" value="Ferredox_Rdtase"/>
</dbReference>
<dbReference type="Gene3D" id="3.50.50.60">
    <property type="entry name" value="FAD/NAD(P)-binding domain"/>
    <property type="match status" value="1"/>
</dbReference>
<comment type="caution">
    <text evidence="9">The sequence shown here is derived from an EMBL/GenBank/DDBJ whole genome shotgun (WGS) entry which is preliminary data.</text>
</comment>
<name>A0ABU0P9B5_9MICO</name>
<evidence type="ECO:0000313" key="10">
    <source>
        <dbReference type="Proteomes" id="UP001239085"/>
    </source>
</evidence>
<dbReference type="Pfam" id="PF01613">
    <property type="entry name" value="Flavin_Reduct"/>
    <property type="match status" value="1"/>
</dbReference>
<dbReference type="InterPro" id="IPR036188">
    <property type="entry name" value="FAD/NAD-bd_sf"/>
</dbReference>
<keyword evidence="4" id="KW-0274">FAD</keyword>
<evidence type="ECO:0000259" key="8">
    <source>
        <dbReference type="SMART" id="SM00903"/>
    </source>
</evidence>
<dbReference type="InterPro" id="IPR023753">
    <property type="entry name" value="FAD/NAD-binding_dom"/>
</dbReference>
<keyword evidence="5" id="KW-0521">NADP</keyword>
<feature type="domain" description="Flavin reductase like" evidence="8">
    <location>
        <begin position="456"/>
        <end position="600"/>
    </location>
</feature>
<dbReference type="PANTHER" id="PTHR48467">
    <property type="entry name" value="GLUTAMATE SYNTHASE 1 [NADH], CHLOROPLASTIC-LIKE"/>
    <property type="match status" value="1"/>
</dbReference>
<comment type="catalytic activity">
    <reaction evidence="7">
        <text>2 reduced [2Fe-2S]-[ferredoxin] + NADP(+) + H(+) = 2 oxidized [2Fe-2S]-[ferredoxin] + NADPH</text>
        <dbReference type="Rhea" id="RHEA:20125"/>
        <dbReference type="Rhea" id="RHEA-COMP:10000"/>
        <dbReference type="Rhea" id="RHEA-COMP:10001"/>
        <dbReference type="ChEBI" id="CHEBI:15378"/>
        <dbReference type="ChEBI" id="CHEBI:33737"/>
        <dbReference type="ChEBI" id="CHEBI:33738"/>
        <dbReference type="ChEBI" id="CHEBI:57783"/>
        <dbReference type="ChEBI" id="CHEBI:58349"/>
        <dbReference type="EC" id="1.18.1.2"/>
    </reaction>
</comment>
<dbReference type="PANTHER" id="PTHR48467:SF1">
    <property type="entry name" value="GLUTAMATE SYNTHASE 1 [NADH], CHLOROPLASTIC-LIKE"/>
    <property type="match status" value="1"/>
</dbReference>
<sequence>MTTAPRVAIVGAGPAGIYAADILLSRVPDARIDLLEKLPAPYGLVRYGVAPDHPRIRKIIDALHDVLQHPSIRLRANVEVGVDITLDELRAAYDGVILATGADRDVALELPGADLPGSFGAADFVAWYDAHPDVPRTWPLAAETVAVLGAGNVALDVTRILAKHGKDLDRTDTPDDVLEALAANPLRDIHLFVRRGPADVRFSALELRELGEQRDVDVIVDPAELELDAHGERMLEQFSQRRIILRTLRAWAERPSSSLTASRRIHLHFRQRPVRIVGAQDVTGIEMERTASDPLGRMVGAGDLVRHDVGAVYRAIGYRSSPVPGAPFDEDSGVVPHREGRVVDAEGVPIPRLYATGWIKRGPIGLIGSTKSDAAQTVQHLVDDLAASGRIGDERDPLVHLTHAVDWTGWLRIDAAERSAGAQRGRERTKLVDRGEMTATATPTPSAVGDRLKAAFRTHPAGIAVITAATPTGPVGLTASSVASVAVDPAAIMFSVTRATGSAGALLDADTFVVHLIDDDHADLAQAFATSGADRFTSEQGWITLGSGEPHLPSARAALRCRALHTIPVGSSTVVIAEVLDVVAGPSGRPLVYLDRRFHSLPTLSERN</sequence>
<comment type="cofactor">
    <cofactor evidence="1">
        <name>FAD</name>
        <dbReference type="ChEBI" id="CHEBI:57692"/>
    </cofactor>
</comment>
<dbReference type="RefSeq" id="WP_307361127.1">
    <property type="nucleotide sequence ID" value="NZ_JAUSXK010000001.1"/>
</dbReference>
<dbReference type="PRINTS" id="PR00419">
    <property type="entry name" value="ADXRDTASE"/>
</dbReference>
<evidence type="ECO:0000256" key="1">
    <source>
        <dbReference type="ARBA" id="ARBA00001974"/>
    </source>
</evidence>
<dbReference type="Proteomes" id="UP001239085">
    <property type="component" value="Unassembled WGS sequence"/>
</dbReference>
<evidence type="ECO:0000256" key="4">
    <source>
        <dbReference type="ARBA" id="ARBA00022827"/>
    </source>
</evidence>
<accession>A0ABU0P9B5</accession>
<organism evidence="9 10">
    <name type="scientific">Microbacterium murale</name>
    <dbReference type="NCBI Taxonomy" id="1081040"/>
    <lineage>
        <taxon>Bacteria</taxon>
        <taxon>Bacillati</taxon>
        <taxon>Actinomycetota</taxon>
        <taxon>Actinomycetes</taxon>
        <taxon>Micrococcales</taxon>
        <taxon>Microbacteriaceae</taxon>
        <taxon>Microbacterium</taxon>
    </lineage>
</organism>
<keyword evidence="10" id="KW-1185">Reference proteome</keyword>
<keyword evidence="3" id="KW-0285">Flavoprotein</keyword>
<evidence type="ECO:0000313" key="9">
    <source>
        <dbReference type="EMBL" id="MDQ0643930.1"/>
    </source>
</evidence>
<dbReference type="SMART" id="SM00903">
    <property type="entry name" value="Flavin_Reduct"/>
    <property type="match status" value="1"/>
</dbReference>
<dbReference type="SUPFAM" id="SSF51971">
    <property type="entry name" value="Nucleotide-binding domain"/>
    <property type="match status" value="2"/>
</dbReference>
<dbReference type="InterPro" id="IPR002563">
    <property type="entry name" value="Flavin_Rdtase-like_dom"/>
</dbReference>
<dbReference type="SUPFAM" id="SSF50475">
    <property type="entry name" value="FMN-binding split barrel"/>
    <property type="match status" value="1"/>
</dbReference>
<dbReference type="Gene3D" id="2.30.110.10">
    <property type="entry name" value="Electron Transport, Fmn-binding Protein, Chain A"/>
    <property type="match status" value="1"/>
</dbReference>
<evidence type="ECO:0000256" key="6">
    <source>
        <dbReference type="ARBA" id="ARBA00023002"/>
    </source>
</evidence>
<protein>
    <recommendedName>
        <fullName evidence="2">ferredoxin--NADP(+) reductase</fullName>
        <ecNumber evidence="2">1.18.1.2</ecNumber>
    </recommendedName>
</protein>
<dbReference type="EC" id="1.18.1.2" evidence="2"/>
<dbReference type="Pfam" id="PF07992">
    <property type="entry name" value="Pyr_redox_2"/>
    <property type="match status" value="1"/>
</dbReference>
<keyword evidence="6 9" id="KW-0560">Oxidoreductase</keyword>